<protein>
    <recommendedName>
        <fullName evidence="3">4-hydroxy-tetrahydrodipicolinate synthase</fullName>
    </recommendedName>
</protein>
<dbReference type="Proteomes" id="UP000662814">
    <property type="component" value="Chromosome"/>
</dbReference>
<evidence type="ECO:0008006" key="3">
    <source>
        <dbReference type="Google" id="ProtNLM"/>
    </source>
</evidence>
<keyword evidence="2" id="KW-1185">Reference proteome</keyword>
<reference evidence="1 2" key="1">
    <citation type="submission" date="2020-12" db="EMBL/GenBank/DDBJ databases">
        <title>Microbacterium sp. HY060.</title>
        <authorList>
            <person name="Zhou J."/>
        </authorList>
    </citation>
    <scope>NUCLEOTIDE SEQUENCE [LARGE SCALE GENOMIC DNA]</scope>
    <source>
        <strain evidence="1 2">HY60</strain>
    </source>
</reference>
<evidence type="ECO:0000313" key="2">
    <source>
        <dbReference type="Proteomes" id="UP000662814"/>
    </source>
</evidence>
<sequence length="56" mass="6065">MNEFTGLSAFPPLTPFKNDAVTERTELPVIVYDNSGTTNFSFTVDLAKVVNELGVG</sequence>
<gene>
    <name evidence="1" type="ORF">HCR76_05840</name>
</gene>
<dbReference type="EMBL" id="CP061169">
    <property type="protein sequence ID" value="QPZ39576.1"/>
    <property type="molecule type" value="Genomic_DNA"/>
</dbReference>
<name>A0ABX6YLC5_9MICO</name>
<proteinExistence type="predicted"/>
<accession>A0ABX6YLC5</accession>
<organism evidence="1 2">
    <name type="scientific">Paramicrobacterium chengjingii</name>
    <dbReference type="NCBI Taxonomy" id="2769067"/>
    <lineage>
        <taxon>Bacteria</taxon>
        <taxon>Bacillati</taxon>
        <taxon>Actinomycetota</taxon>
        <taxon>Actinomycetes</taxon>
        <taxon>Micrococcales</taxon>
        <taxon>Microbacteriaceae</taxon>
        <taxon>Paramicrobacterium</taxon>
    </lineage>
</organism>
<evidence type="ECO:0000313" key="1">
    <source>
        <dbReference type="EMBL" id="QPZ39576.1"/>
    </source>
</evidence>
<dbReference type="RefSeq" id="WP_166988211.1">
    <property type="nucleotide sequence ID" value="NZ_CP061169.1"/>
</dbReference>